<proteinExistence type="predicted"/>
<accession>A0ABR7N495</accession>
<comment type="caution">
    <text evidence="2">The sequence shown here is derived from an EMBL/GenBank/DDBJ whole genome shotgun (WGS) entry which is preliminary data.</text>
</comment>
<protein>
    <recommendedName>
        <fullName evidence="4">ABC transporter permease</fullName>
    </recommendedName>
</protein>
<keyword evidence="1" id="KW-1133">Transmembrane helix</keyword>
<name>A0ABR7N495_9FIRM</name>
<evidence type="ECO:0000313" key="3">
    <source>
        <dbReference type="Proteomes" id="UP000606193"/>
    </source>
</evidence>
<feature type="transmembrane region" description="Helical" evidence="1">
    <location>
        <begin position="386"/>
        <end position="408"/>
    </location>
</feature>
<feature type="transmembrane region" description="Helical" evidence="1">
    <location>
        <begin position="302"/>
        <end position="324"/>
    </location>
</feature>
<sequence length="426" mass="48793">MKWRYAWRELWHHPLMMLLIFVQNVVVFAVTVSMISTIVSRYNTYREISDLVSGNGAVYTLESYQDYYKNKEGEWHYSCAYTREEVESGLTDAKVQGCYNWGVGIDGDVQDCSLTAYDEALWKCHRPAIAAGRWFSDRDKQTEELEVVIAQKGGKDGRYQVGDTLSAEKELRDWVNEGDDTKISFKVIGIIENGASILGSKLEGKKSKEDYRTLFWDYYDYYNDGLYLFGIQSDLLRCKHQHAGAWTEKMLGECFFSWETEDPKVISSNQEKVMKNATATDTKDYELIRRESKKYIWEQVRMILPILITLCIMTVLSTVCNMAIMVQKSLRNYAVYYINGLSWKKCRSIHIFSMILLEGGSFLLVTAGLFLLKFGGALKYTVISPGLWQMAGCLLLCLLFTLFGIGVVRRETHGVSAKEILTRGGE</sequence>
<dbReference type="EMBL" id="JACRSX010000022">
    <property type="protein sequence ID" value="MBC8563431.1"/>
    <property type="molecule type" value="Genomic_DNA"/>
</dbReference>
<gene>
    <name evidence="2" type="ORF">H8704_12500</name>
</gene>
<organism evidence="2 3">
    <name type="scientific">Jutongia huaianensis</name>
    <dbReference type="NCBI Taxonomy" id="2763668"/>
    <lineage>
        <taxon>Bacteria</taxon>
        <taxon>Bacillati</taxon>
        <taxon>Bacillota</taxon>
        <taxon>Clostridia</taxon>
        <taxon>Lachnospirales</taxon>
        <taxon>Lachnospiraceae</taxon>
        <taxon>Jutongia</taxon>
    </lineage>
</organism>
<dbReference type="Proteomes" id="UP000606193">
    <property type="component" value="Unassembled WGS sequence"/>
</dbReference>
<evidence type="ECO:0000256" key="1">
    <source>
        <dbReference type="SAM" id="Phobius"/>
    </source>
</evidence>
<reference evidence="2 3" key="1">
    <citation type="submission" date="2020-08" db="EMBL/GenBank/DDBJ databases">
        <title>Genome public.</title>
        <authorList>
            <person name="Liu C."/>
            <person name="Sun Q."/>
        </authorList>
    </citation>
    <scope>NUCLEOTIDE SEQUENCE [LARGE SCALE GENOMIC DNA]</scope>
    <source>
        <strain evidence="2 3">NSJ-37</strain>
    </source>
</reference>
<keyword evidence="1" id="KW-0812">Transmembrane</keyword>
<dbReference type="RefSeq" id="WP_249298480.1">
    <property type="nucleotide sequence ID" value="NZ_JACRSX010000022.1"/>
</dbReference>
<evidence type="ECO:0008006" key="4">
    <source>
        <dbReference type="Google" id="ProtNLM"/>
    </source>
</evidence>
<feature type="transmembrane region" description="Helical" evidence="1">
    <location>
        <begin position="15"/>
        <end position="39"/>
    </location>
</feature>
<keyword evidence="1" id="KW-0472">Membrane</keyword>
<keyword evidence="3" id="KW-1185">Reference proteome</keyword>
<feature type="transmembrane region" description="Helical" evidence="1">
    <location>
        <begin position="351"/>
        <end position="374"/>
    </location>
</feature>
<evidence type="ECO:0000313" key="2">
    <source>
        <dbReference type="EMBL" id="MBC8563431.1"/>
    </source>
</evidence>